<dbReference type="InterPro" id="IPR006145">
    <property type="entry name" value="PsdUridine_synth_RsuA/RluA"/>
</dbReference>
<dbReference type="GO" id="GO:0009982">
    <property type="term" value="F:pseudouridine synthase activity"/>
    <property type="evidence" value="ECO:0007669"/>
    <property type="project" value="InterPro"/>
</dbReference>
<feature type="active site" evidence="1">
    <location>
        <position position="154"/>
    </location>
</feature>
<name>A0A9P7D6G6_9AGAM</name>
<dbReference type="EMBL" id="JABBWD010000004">
    <property type="protein sequence ID" value="KAG1782070.1"/>
    <property type="molecule type" value="Genomic_DNA"/>
</dbReference>
<sequence>MSDGAVPDEPRSQKDAGLKKLTPYWYPYTTMAKERWLGREILEIVSTEFRDRSMEYYRYALESGVTTINGKVAKPDTVVRNGDRIENVVHRHEPPVTSTPVKIVLHDNERDFLVVDKPGSIPVHASGRYYRHSLVEILRNEFGFPKIYTINRLDRLTSGLMILPLNSDLARSLSGEFVNGLIRKEYIARCKGEFPAEEMICEEPLMTVDRQMGLNIVHPEGKAAKTIFNRLHYDSATNTSVLHCRPMTGRSHQIRVHLQYLGHPIANDPVYSEERIWGANLGKGGIDVIPCEHRAAPAPPVHLLSDNSPEALNLKPSGDTDSPLLLTSEEGCDARAKLLPRETGHDIGMGSPVPLSSEAVEIITRLRNMKDEDEDWSRWRDVVFRAKGSLAPKDIPRAPLPPQNKRKKGGPSLPQTSLPEDMFLAPQLTQGEALARLSQMEAPSPAVDTATGTLYCSECYLPLHPDPKPEKLYIFLHALRYTTSLGCFETDMPEWAAEGWKWDQA</sequence>
<dbReference type="GO" id="GO:0003723">
    <property type="term" value="F:RNA binding"/>
    <property type="evidence" value="ECO:0007669"/>
    <property type="project" value="UniProtKB-KW"/>
</dbReference>
<keyword evidence="2" id="KW-0694">RNA-binding</keyword>
<evidence type="ECO:0000259" key="4">
    <source>
        <dbReference type="Pfam" id="PF00849"/>
    </source>
</evidence>
<dbReference type="InterPro" id="IPR020103">
    <property type="entry name" value="PsdUridine_synth_cat_dom_sf"/>
</dbReference>
<feature type="domain" description="Pseudouridine synthase RsuA/RluA-like" evidence="4">
    <location>
        <begin position="111"/>
        <end position="259"/>
    </location>
</feature>
<dbReference type="PROSITE" id="PS50889">
    <property type="entry name" value="S4"/>
    <property type="match status" value="1"/>
</dbReference>
<protein>
    <submittedName>
        <fullName evidence="5">Pseudouridine synthase</fullName>
    </submittedName>
</protein>
<dbReference type="SUPFAM" id="SSF55120">
    <property type="entry name" value="Pseudouridine synthase"/>
    <property type="match status" value="1"/>
</dbReference>
<dbReference type="AlphaFoldDB" id="A0A9P7D6G6"/>
<organism evidence="5 6">
    <name type="scientific">Suillus placidus</name>
    <dbReference type="NCBI Taxonomy" id="48579"/>
    <lineage>
        <taxon>Eukaryota</taxon>
        <taxon>Fungi</taxon>
        <taxon>Dikarya</taxon>
        <taxon>Basidiomycota</taxon>
        <taxon>Agaricomycotina</taxon>
        <taxon>Agaricomycetes</taxon>
        <taxon>Agaricomycetidae</taxon>
        <taxon>Boletales</taxon>
        <taxon>Suillineae</taxon>
        <taxon>Suillaceae</taxon>
        <taxon>Suillus</taxon>
    </lineage>
</organism>
<evidence type="ECO:0000313" key="6">
    <source>
        <dbReference type="Proteomes" id="UP000714275"/>
    </source>
</evidence>
<reference evidence="5" key="1">
    <citation type="journal article" date="2020" name="New Phytol.">
        <title>Comparative genomics reveals dynamic genome evolution in host specialist ectomycorrhizal fungi.</title>
        <authorList>
            <person name="Lofgren L.A."/>
            <person name="Nguyen N.H."/>
            <person name="Vilgalys R."/>
            <person name="Ruytinx J."/>
            <person name="Liao H.L."/>
            <person name="Branco S."/>
            <person name="Kuo A."/>
            <person name="LaButti K."/>
            <person name="Lipzen A."/>
            <person name="Andreopoulos W."/>
            <person name="Pangilinan J."/>
            <person name="Riley R."/>
            <person name="Hundley H."/>
            <person name="Na H."/>
            <person name="Barry K."/>
            <person name="Grigoriev I.V."/>
            <person name="Stajich J.E."/>
            <person name="Kennedy P.G."/>
        </authorList>
    </citation>
    <scope>NUCLEOTIDE SEQUENCE</scope>
    <source>
        <strain evidence="5">DOB743</strain>
    </source>
</reference>
<evidence type="ECO:0000256" key="1">
    <source>
        <dbReference type="PIRSR" id="PIRSR606225-1"/>
    </source>
</evidence>
<dbReference type="PANTHER" id="PTHR21600">
    <property type="entry name" value="MITOCHONDRIAL RNA PSEUDOURIDINE SYNTHASE"/>
    <property type="match status" value="1"/>
</dbReference>
<dbReference type="InterPro" id="IPR006225">
    <property type="entry name" value="PsdUridine_synth_RluC/D"/>
</dbReference>
<dbReference type="GO" id="GO:0000455">
    <property type="term" value="P:enzyme-directed rRNA pseudouridine synthesis"/>
    <property type="evidence" value="ECO:0007669"/>
    <property type="project" value="TreeGrafter"/>
</dbReference>
<evidence type="ECO:0000313" key="5">
    <source>
        <dbReference type="EMBL" id="KAG1782070.1"/>
    </source>
</evidence>
<dbReference type="InterPro" id="IPR050188">
    <property type="entry name" value="RluA_PseudoU_synthase"/>
</dbReference>
<proteinExistence type="predicted"/>
<comment type="caution">
    <text evidence="5">The sequence shown here is derived from an EMBL/GenBank/DDBJ whole genome shotgun (WGS) entry which is preliminary data.</text>
</comment>
<dbReference type="CDD" id="cd02557">
    <property type="entry name" value="PseudoU_synth_ScRIB2"/>
    <property type="match status" value="1"/>
</dbReference>
<dbReference type="NCBIfam" id="TIGR00005">
    <property type="entry name" value="rluA_subfam"/>
    <property type="match status" value="1"/>
</dbReference>
<dbReference type="OrthoDB" id="424794at2759"/>
<keyword evidence="6" id="KW-1185">Reference proteome</keyword>
<dbReference type="Pfam" id="PF00849">
    <property type="entry name" value="PseudoU_synth_2"/>
    <property type="match status" value="1"/>
</dbReference>
<dbReference type="PANTHER" id="PTHR21600:SF40">
    <property type="entry name" value="PSEUDOURIDYLATE SYNTHASE RPUSD2"/>
    <property type="match status" value="1"/>
</dbReference>
<evidence type="ECO:0000256" key="2">
    <source>
        <dbReference type="PROSITE-ProRule" id="PRU00182"/>
    </source>
</evidence>
<accession>A0A9P7D6G6</accession>
<evidence type="ECO:0000256" key="3">
    <source>
        <dbReference type="SAM" id="MobiDB-lite"/>
    </source>
</evidence>
<dbReference type="Proteomes" id="UP000714275">
    <property type="component" value="Unassembled WGS sequence"/>
</dbReference>
<feature type="region of interest" description="Disordered" evidence="3">
    <location>
        <begin position="392"/>
        <end position="419"/>
    </location>
</feature>
<gene>
    <name evidence="5" type="ORF">EV702DRAFT_1069521</name>
</gene>
<dbReference type="Gene3D" id="3.30.2350.10">
    <property type="entry name" value="Pseudouridine synthase"/>
    <property type="match status" value="1"/>
</dbReference>